<feature type="signal peptide" evidence="1">
    <location>
        <begin position="1"/>
        <end position="19"/>
    </location>
</feature>
<keyword evidence="1" id="KW-0732">Signal</keyword>
<dbReference type="Gene3D" id="3.30.530.20">
    <property type="match status" value="1"/>
</dbReference>
<feature type="chain" id="PRO_5045325985" evidence="1">
    <location>
        <begin position="20"/>
        <end position="205"/>
    </location>
</feature>
<organism evidence="2 3">
    <name type="scientific">Belliella calami</name>
    <dbReference type="NCBI Taxonomy" id="2923436"/>
    <lineage>
        <taxon>Bacteria</taxon>
        <taxon>Pseudomonadati</taxon>
        <taxon>Bacteroidota</taxon>
        <taxon>Cytophagia</taxon>
        <taxon>Cytophagales</taxon>
        <taxon>Cyclobacteriaceae</taxon>
        <taxon>Belliella</taxon>
    </lineage>
</organism>
<dbReference type="CDD" id="cd07822">
    <property type="entry name" value="SRPBCC_4"/>
    <property type="match status" value="1"/>
</dbReference>
<dbReference type="Pfam" id="PF10604">
    <property type="entry name" value="Polyketide_cyc2"/>
    <property type="match status" value="1"/>
</dbReference>
<evidence type="ECO:0000313" key="3">
    <source>
        <dbReference type="Proteomes" id="UP001165488"/>
    </source>
</evidence>
<dbReference type="InterPro" id="IPR019587">
    <property type="entry name" value="Polyketide_cyclase/dehydratase"/>
</dbReference>
<protein>
    <submittedName>
        <fullName evidence="2">SRPBCC domain-containing protein</fullName>
    </submittedName>
</protein>
<reference evidence="2" key="1">
    <citation type="submission" date="2022-03" db="EMBL/GenBank/DDBJ databases">
        <title>De novo assembled genomes of Belliella spp. (Cyclobacteriaceae) strains.</title>
        <authorList>
            <person name="Szabo A."/>
            <person name="Korponai K."/>
            <person name="Felfoldi T."/>
        </authorList>
    </citation>
    <scope>NUCLEOTIDE SEQUENCE</scope>
    <source>
        <strain evidence="2">DSM 107340</strain>
    </source>
</reference>
<dbReference type="SUPFAM" id="SSF55961">
    <property type="entry name" value="Bet v1-like"/>
    <property type="match status" value="1"/>
</dbReference>
<proteinExistence type="predicted"/>
<comment type="caution">
    <text evidence="2">The sequence shown here is derived from an EMBL/GenBank/DDBJ whole genome shotgun (WGS) entry which is preliminary data.</text>
</comment>
<accession>A0ABS9UJF7</accession>
<keyword evidence="3" id="KW-1185">Reference proteome</keyword>
<sequence>MKTYLSILLIMLNFSVVNAQISSKKFNPETNLIEWPKQFNPEKSDFYVYNEIEINTAPDVVWKLLIEASDWSKWYNNIQNIQFENPQQRNLSAQAKVFWKSMGQELNNTVTQFEPNKALAWQFDEPKIQGYHAWLIIPTENGCKVVTVESQTGRLARLQKVFLPNKLRKQHDEWLVKLKEQAENPTKGLSMILQIPNNHLRKTVE</sequence>
<dbReference type="InterPro" id="IPR023393">
    <property type="entry name" value="START-like_dom_sf"/>
</dbReference>
<gene>
    <name evidence="2" type="ORF">MM236_02075</name>
</gene>
<dbReference type="Proteomes" id="UP001165488">
    <property type="component" value="Unassembled WGS sequence"/>
</dbReference>
<dbReference type="EMBL" id="JAKZGS010000001">
    <property type="protein sequence ID" value="MCH7396751.1"/>
    <property type="molecule type" value="Genomic_DNA"/>
</dbReference>
<dbReference type="RefSeq" id="WP_241273271.1">
    <property type="nucleotide sequence ID" value="NZ_JAKZGS010000001.1"/>
</dbReference>
<name>A0ABS9UJF7_9BACT</name>
<evidence type="ECO:0000313" key="2">
    <source>
        <dbReference type="EMBL" id="MCH7396751.1"/>
    </source>
</evidence>
<evidence type="ECO:0000256" key="1">
    <source>
        <dbReference type="SAM" id="SignalP"/>
    </source>
</evidence>